<accession>A0A212K7Q7</accession>
<dbReference type="EMBL" id="FLUN01000001">
    <property type="protein sequence ID" value="SBW07696.1"/>
    <property type="molecule type" value="Genomic_DNA"/>
</dbReference>
<name>A0A212K7Q7_9FIRM</name>
<organism evidence="3">
    <name type="scientific">uncultured Eubacteriales bacterium</name>
    <dbReference type="NCBI Taxonomy" id="172733"/>
    <lineage>
        <taxon>Bacteria</taxon>
        <taxon>Bacillati</taxon>
        <taxon>Bacillota</taxon>
        <taxon>Clostridia</taxon>
        <taxon>Eubacteriales</taxon>
        <taxon>environmental samples</taxon>
    </lineage>
</organism>
<protein>
    <recommendedName>
        <fullName evidence="2">Treble clef zinc finger domain-containing protein</fullName>
    </recommendedName>
</protein>
<feature type="compositionally biased region" description="Basic and acidic residues" evidence="1">
    <location>
        <begin position="72"/>
        <end position="85"/>
    </location>
</feature>
<evidence type="ECO:0000256" key="1">
    <source>
        <dbReference type="SAM" id="MobiDB-lite"/>
    </source>
</evidence>
<proteinExistence type="predicted"/>
<dbReference type="InterPro" id="IPR025487">
    <property type="entry name" value="DUF4379"/>
</dbReference>
<dbReference type="AlphaFoldDB" id="A0A212K7Q7"/>
<sequence length="103" mass="12077">MKISFYQHCVSTGREWLLEQWDTVKNGENTPHNVGKTSSRLIWWKCEVCGYSWQTMAVSRSKGTGCPECNRRRLMEKQQSRAKARERPRRQAAKPVPEQVHDN</sequence>
<reference evidence="3" key="1">
    <citation type="submission" date="2016-04" db="EMBL/GenBank/DDBJ databases">
        <authorList>
            <person name="Evans L.H."/>
            <person name="Alamgir A."/>
            <person name="Owens N."/>
            <person name="Weber N.D."/>
            <person name="Virtaneva K."/>
            <person name="Barbian K."/>
            <person name="Babar A."/>
            <person name="Rosenke K."/>
        </authorList>
    </citation>
    <scope>NUCLEOTIDE SEQUENCE</scope>
    <source>
        <strain evidence="3">86</strain>
    </source>
</reference>
<evidence type="ECO:0000313" key="3">
    <source>
        <dbReference type="EMBL" id="SBW07696.1"/>
    </source>
</evidence>
<dbReference type="Pfam" id="PF14311">
    <property type="entry name" value="DUF4379"/>
    <property type="match status" value="1"/>
</dbReference>
<feature type="domain" description="Treble clef zinc finger" evidence="2">
    <location>
        <begin position="17"/>
        <end position="72"/>
    </location>
</feature>
<feature type="region of interest" description="Disordered" evidence="1">
    <location>
        <begin position="72"/>
        <end position="103"/>
    </location>
</feature>
<gene>
    <name evidence="3" type="ORF">KL86CLO1_12334</name>
</gene>
<evidence type="ECO:0000259" key="2">
    <source>
        <dbReference type="Pfam" id="PF14311"/>
    </source>
</evidence>